<dbReference type="InterPro" id="IPR003960">
    <property type="entry name" value="ATPase_AAA_CS"/>
</dbReference>
<dbReference type="Pfam" id="PF17862">
    <property type="entry name" value="AAA_lid_3"/>
    <property type="match status" value="1"/>
</dbReference>
<dbReference type="EMBL" id="CP109527">
    <property type="protein sequence ID" value="WTY39187.1"/>
    <property type="molecule type" value="Genomic_DNA"/>
</dbReference>
<proteinExistence type="inferred from homology"/>
<dbReference type="PANTHER" id="PTHR23077">
    <property type="entry name" value="AAA-FAMILY ATPASE"/>
    <property type="match status" value="1"/>
</dbReference>
<dbReference type="InterPro" id="IPR050168">
    <property type="entry name" value="AAA_ATPase_domain"/>
</dbReference>
<protein>
    <submittedName>
        <fullName evidence="3">AAA family ATPase</fullName>
    </submittedName>
</protein>
<dbReference type="InterPro" id="IPR003593">
    <property type="entry name" value="AAA+_ATPase"/>
</dbReference>
<sequence length="408" mass="44243">MNEYIEVDDIVEGRVALITSVSDDLKTVFFKFAAGPAGRFTSDVPVTYEAGDVVIIGGDGRITTADSSIWNEPLSVGVVRKFFGDRTLVEEGGLLRLVPSAKGINVPIGATVTFAELSGVSEIISHTPVRARDSGVDDVDPSEKYGPSLEKLSFDDFGGYKEVVARAKELIEIPLKRGEELQKINARPIRGVMFTGPPGTGKTHLARIIATQSGAKFFPVSGPEIVSKWVGDSEENLRKIFEAAAKADRAIIFFDEIDSLAEKRTDQSHEASKRLVAQLLTLMDGIRSSDSSTVVIAATNRLDDVDPALRRPGRFDWEIHFGIPSLDDRLEILEVSMRKLTIEREADMPLEEVALKTEGWSAAQLASLWTEAALLAAGDGRDCLCEEDLIGSLERLNSRALAAGGAAR</sequence>
<keyword evidence="1" id="KW-0547">Nucleotide-binding</keyword>
<dbReference type="CDD" id="cd19503">
    <property type="entry name" value="RecA-like_CDC48_NLV2_r1-like"/>
    <property type="match status" value="1"/>
</dbReference>
<evidence type="ECO:0000313" key="4">
    <source>
        <dbReference type="Proteomes" id="UP001621418"/>
    </source>
</evidence>
<comment type="similarity">
    <text evidence="1">Belongs to the AAA ATPase family.</text>
</comment>
<evidence type="ECO:0000259" key="2">
    <source>
        <dbReference type="SMART" id="SM00382"/>
    </source>
</evidence>
<dbReference type="InterPro" id="IPR027417">
    <property type="entry name" value="P-loop_NTPase"/>
</dbReference>
<accession>A0ABZ1NGN4</accession>
<organism evidence="3 4">
    <name type="scientific">Nocardia salmonicida</name>
    <dbReference type="NCBI Taxonomy" id="53431"/>
    <lineage>
        <taxon>Bacteria</taxon>
        <taxon>Bacillati</taxon>
        <taxon>Actinomycetota</taxon>
        <taxon>Actinomycetes</taxon>
        <taxon>Mycobacteriales</taxon>
        <taxon>Nocardiaceae</taxon>
        <taxon>Nocardia</taxon>
    </lineage>
</organism>
<keyword evidence="1" id="KW-0067">ATP-binding</keyword>
<reference evidence="3 4" key="1">
    <citation type="submission" date="2022-10" db="EMBL/GenBank/DDBJ databases">
        <title>The complete genomes of actinobacterial strains from the NBC collection.</title>
        <authorList>
            <person name="Joergensen T.S."/>
            <person name="Alvarez Arevalo M."/>
            <person name="Sterndorff E.B."/>
            <person name="Faurdal D."/>
            <person name="Vuksanovic O."/>
            <person name="Mourched A.-S."/>
            <person name="Charusanti P."/>
            <person name="Shaw S."/>
            <person name="Blin K."/>
            <person name="Weber T."/>
        </authorList>
    </citation>
    <scope>NUCLEOTIDE SEQUENCE [LARGE SCALE GENOMIC DNA]</scope>
    <source>
        <strain evidence="3 4">NBC_01413</strain>
    </source>
</reference>
<dbReference type="SUPFAM" id="SSF52540">
    <property type="entry name" value="P-loop containing nucleoside triphosphate hydrolases"/>
    <property type="match status" value="1"/>
</dbReference>
<name>A0ABZ1NGN4_9NOCA</name>
<keyword evidence="4" id="KW-1185">Reference proteome</keyword>
<dbReference type="RefSeq" id="WP_405151080.1">
    <property type="nucleotide sequence ID" value="NZ_CP109527.1"/>
</dbReference>
<feature type="domain" description="AAA+ ATPase" evidence="2">
    <location>
        <begin position="188"/>
        <end position="325"/>
    </location>
</feature>
<dbReference type="Gene3D" id="3.40.50.300">
    <property type="entry name" value="P-loop containing nucleotide triphosphate hydrolases"/>
    <property type="match status" value="1"/>
</dbReference>
<dbReference type="SMART" id="SM00382">
    <property type="entry name" value="AAA"/>
    <property type="match status" value="1"/>
</dbReference>
<dbReference type="Gene3D" id="1.10.8.60">
    <property type="match status" value="1"/>
</dbReference>
<evidence type="ECO:0000313" key="3">
    <source>
        <dbReference type="EMBL" id="WTY39187.1"/>
    </source>
</evidence>
<dbReference type="PROSITE" id="PS00674">
    <property type="entry name" value="AAA"/>
    <property type="match status" value="1"/>
</dbReference>
<dbReference type="InterPro" id="IPR041569">
    <property type="entry name" value="AAA_lid_3"/>
</dbReference>
<gene>
    <name evidence="3" type="ORF">OG308_15815</name>
</gene>
<evidence type="ECO:0000256" key="1">
    <source>
        <dbReference type="RuleBase" id="RU003651"/>
    </source>
</evidence>
<dbReference type="PANTHER" id="PTHR23077:SF51">
    <property type="entry name" value="AAA+ ATPASE DOMAIN-CONTAINING PROTEIN"/>
    <property type="match status" value="1"/>
</dbReference>
<dbReference type="Pfam" id="PF00004">
    <property type="entry name" value="AAA"/>
    <property type="match status" value="1"/>
</dbReference>
<dbReference type="InterPro" id="IPR003959">
    <property type="entry name" value="ATPase_AAA_core"/>
</dbReference>
<dbReference type="Proteomes" id="UP001621418">
    <property type="component" value="Chromosome"/>
</dbReference>